<keyword evidence="5" id="KW-0732">Signal</keyword>
<evidence type="ECO:0000256" key="2">
    <source>
        <dbReference type="ARBA" id="ARBA00004442"/>
    </source>
</evidence>
<name>A0A506U2F4_9HYPH</name>
<dbReference type="SUPFAM" id="SSF51126">
    <property type="entry name" value="Pectin lyase-like"/>
    <property type="match status" value="2"/>
</dbReference>
<dbReference type="NCBIfam" id="TIGR02601">
    <property type="entry name" value="autotrns_rpt"/>
    <property type="match status" value="1"/>
</dbReference>
<protein>
    <submittedName>
        <fullName evidence="9">Autotransporter outer membrane beta-barrel domain-containing protein</fullName>
    </submittedName>
</protein>
<dbReference type="AlphaFoldDB" id="A0A506U2F4"/>
<evidence type="ECO:0000256" key="1">
    <source>
        <dbReference type="ARBA" id="ARBA00004196"/>
    </source>
</evidence>
<dbReference type="NCBIfam" id="TIGR01414">
    <property type="entry name" value="autotrans_barl"/>
    <property type="match status" value="1"/>
</dbReference>
<feature type="domain" description="Autotransporter" evidence="8">
    <location>
        <begin position="988"/>
        <end position="1269"/>
    </location>
</feature>
<dbReference type="Pfam" id="PF03212">
    <property type="entry name" value="Pertactin"/>
    <property type="match status" value="1"/>
</dbReference>
<dbReference type="InterPro" id="IPR051551">
    <property type="entry name" value="Autotransporter_adhesion"/>
</dbReference>
<dbReference type="InterPro" id="IPR005546">
    <property type="entry name" value="Autotransporte_beta"/>
</dbReference>
<evidence type="ECO:0000256" key="7">
    <source>
        <dbReference type="ARBA" id="ARBA00023237"/>
    </source>
</evidence>
<dbReference type="InterPro" id="IPR013425">
    <property type="entry name" value="Autotrns_rpt"/>
</dbReference>
<dbReference type="InterPro" id="IPR004899">
    <property type="entry name" value="Pertactin_central"/>
</dbReference>
<dbReference type="InterPro" id="IPR006315">
    <property type="entry name" value="OM_autotransptr_brl_dom"/>
</dbReference>
<evidence type="ECO:0000256" key="5">
    <source>
        <dbReference type="ARBA" id="ARBA00022729"/>
    </source>
</evidence>
<keyword evidence="7" id="KW-0998">Cell outer membrane</keyword>
<proteinExistence type="predicted"/>
<dbReference type="InterPro" id="IPR003368">
    <property type="entry name" value="POMP_repeat"/>
</dbReference>
<keyword evidence="4" id="KW-0964">Secreted</keyword>
<dbReference type="PANTHER" id="PTHR35037">
    <property type="entry name" value="C-TERMINAL REGION OF AIDA-LIKE PROTEIN"/>
    <property type="match status" value="1"/>
</dbReference>
<comment type="caution">
    <text evidence="9">The sequence shown here is derived from an EMBL/GenBank/DDBJ whole genome shotgun (WGS) entry which is preliminary data.</text>
</comment>
<evidence type="ECO:0000313" key="10">
    <source>
        <dbReference type="Proteomes" id="UP000318801"/>
    </source>
</evidence>
<dbReference type="Pfam" id="PF03797">
    <property type="entry name" value="Autotransporter"/>
    <property type="match status" value="1"/>
</dbReference>
<dbReference type="InterPro" id="IPR012332">
    <property type="entry name" value="Autotransporter_pectin_lyase_C"/>
</dbReference>
<accession>A0A506U2F4</accession>
<dbReference type="EMBL" id="VHLG01000016">
    <property type="protein sequence ID" value="TPW27648.1"/>
    <property type="molecule type" value="Genomic_DNA"/>
</dbReference>
<dbReference type="NCBIfam" id="TIGR01376">
    <property type="entry name" value="POMP_repeat"/>
    <property type="match status" value="1"/>
</dbReference>
<dbReference type="Gene3D" id="2.160.20.20">
    <property type="match status" value="1"/>
</dbReference>
<keyword evidence="10" id="KW-1185">Reference proteome</keyword>
<dbReference type="OrthoDB" id="6053567at2"/>
<dbReference type="Pfam" id="PF12951">
    <property type="entry name" value="PATR"/>
    <property type="match status" value="3"/>
</dbReference>
<evidence type="ECO:0000259" key="8">
    <source>
        <dbReference type="PROSITE" id="PS51208"/>
    </source>
</evidence>
<organism evidence="9 10">
    <name type="scientific">Martelella alba</name>
    <dbReference type="NCBI Taxonomy" id="2590451"/>
    <lineage>
        <taxon>Bacteria</taxon>
        <taxon>Pseudomonadati</taxon>
        <taxon>Pseudomonadota</taxon>
        <taxon>Alphaproteobacteria</taxon>
        <taxon>Hyphomicrobiales</taxon>
        <taxon>Aurantimonadaceae</taxon>
        <taxon>Martelella</taxon>
    </lineage>
</organism>
<evidence type="ECO:0000313" key="9">
    <source>
        <dbReference type="EMBL" id="TPW27648.1"/>
    </source>
</evidence>
<gene>
    <name evidence="9" type="ORF">FJU08_19615</name>
</gene>
<dbReference type="PANTHER" id="PTHR35037:SF3">
    <property type="entry name" value="C-TERMINAL REGION OF AIDA-LIKE PROTEIN"/>
    <property type="match status" value="1"/>
</dbReference>
<comment type="subcellular location">
    <subcellularLocation>
        <location evidence="1">Cell envelope</location>
    </subcellularLocation>
    <subcellularLocation>
        <location evidence="2">Cell outer membrane</location>
    </subcellularLocation>
    <subcellularLocation>
        <location evidence="3">Secreted</location>
    </subcellularLocation>
</comment>
<evidence type="ECO:0000256" key="4">
    <source>
        <dbReference type="ARBA" id="ARBA00022525"/>
    </source>
</evidence>
<reference evidence="9 10" key="1">
    <citation type="submission" date="2019-06" db="EMBL/GenBank/DDBJ databases">
        <authorList>
            <person name="Li M."/>
        </authorList>
    </citation>
    <scope>NUCLEOTIDE SEQUENCE [LARGE SCALE GENOMIC DNA]</scope>
    <source>
        <strain evidence="9 10">BGMRC2036</strain>
    </source>
</reference>
<evidence type="ECO:0000256" key="6">
    <source>
        <dbReference type="ARBA" id="ARBA00023136"/>
    </source>
</evidence>
<dbReference type="SMART" id="SM00869">
    <property type="entry name" value="Autotransporter"/>
    <property type="match status" value="1"/>
</dbReference>
<sequence>MFLQIISIFYNHKHHGVACMDVILNKRTNNGIDKRYYAIKNGGRLKDRINRHKFTVSAASLIIGLAAQTSLSQASDVSDAGAALASAISTYAMDPTAANAASRDAAFAAYNAAVGADATTVYSAPTTSITSPETISGEDVRYVDDGASLGISGPSVTTPTAMQEVTAGNALYYGSAGASLDDAGSTSAVVFDNTTAGAMGSFIRVDGGTAAVIDASFDSGGSVSSYAAIDNYSGSVLVADSMFTNNNGGSLGGAIHSADGASLAITNSQFTGNASTYSAGAVYNAGATAAIVDSVFTGNTASQYGGAIRNGYSDYLITDSSQYSDLTITDSRFIENTAGTAGGAIAAPAGVLTLNTSSGGLSLFSGNTAAGEANSIAFATSAADLTSTLNVNVLDGGLLDMRDPIAVYSNTGTIAVSKGGDGVWALGGENDFTRIDDGKTTFDLNEGTLYLYRDGEVANATAADPDATVAAGSLNLDGAGSTFTLGSSATLVAAGDNMITTDGTITLNDGATIRGGTAADANGNANRAAPLTTLGGATSLTLSSALGAVRLNGTLNLSAPASADTFTLDATLADGGANGSVNVEGEGRTVLTGNNVFTGATTITDHATLALSGGGSIEKSSGVDVGSNAAFDIAATDAGASITTLTGSGETVLGSQTLTQTAASGTYSGVISGEGGMTVASGGTYTLLGDNRYTGDTKILSGTLQLGNGGASGAIAGNAAIGDGAILAINRSDEWAFGHAITGIGALVQQGSGRTILTGDSAAFAGTTTVANGVLEVDGALGGSLAVQDGAMLTGIGTVGTSMISSGGIMSPGTATGGGILMVNGNLSNNGLIAMQNGSVGDSVVVTGNYSGGGAIAIDTNFASDTSDVLTVNGDITGGTTLIAVNNVTSGVATGNDVLVVAVGGTSSDGDFALANGPVGSGAYLYDILRKSDDFYLATDGTYQPAVPVYESYSQLLMALGRLPTLRQRVGRREIYDDKTGRSSEDGSQAQIDALWTRIDGTYDHFGPDTSATGYNTDFNHWAVNTGVDGLLYDGGNGQLIGGVYAKYANGFGETTSNYGDGKTGIDGYGVGATMTWYDENGFYADGQAQFLWYDSDLSSKTLGTLVDGNNGTGFSTSIEVGRSFPVDDSISITPQAQLSYSLASFDDFSGYYGEKVSMGNDDSLRLRLGLSTENKTIWQDEAGQARSAGVYAIANVHREFLDGTGVNVSGLTLTSDMQGWYGEVGFGGTYSWADGKYAAYGELSGLTGFSDTRGNYSVAGKAGLMVRW</sequence>
<evidence type="ECO:0000256" key="3">
    <source>
        <dbReference type="ARBA" id="ARBA00004613"/>
    </source>
</evidence>
<dbReference type="GO" id="GO:0009279">
    <property type="term" value="C:cell outer membrane"/>
    <property type="evidence" value="ECO:0007669"/>
    <property type="project" value="UniProtKB-SubCell"/>
</dbReference>
<keyword evidence="6" id="KW-0472">Membrane</keyword>
<dbReference type="InterPro" id="IPR011050">
    <property type="entry name" value="Pectin_lyase_fold/virulence"/>
</dbReference>
<dbReference type="PROSITE" id="PS51208">
    <property type="entry name" value="AUTOTRANSPORTER"/>
    <property type="match status" value="1"/>
</dbReference>
<dbReference type="GO" id="GO:0005576">
    <property type="term" value="C:extracellular region"/>
    <property type="evidence" value="ECO:0007669"/>
    <property type="project" value="UniProtKB-SubCell"/>
</dbReference>
<dbReference type="SUPFAM" id="SSF103515">
    <property type="entry name" value="Autotransporter"/>
    <property type="match status" value="1"/>
</dbReference>
<dbReference type="Gene3D" id="2.40.128.130">
    <property type="entry name" value="Autotransporter beta-domain"/>
    <property type="match status" value="1"/>
</dbReference>
<dbReference type="Proteomes" id="UP000318801">
    <property type="component" value="Unassembled WGS sequence"/>
</dbReference>
<dbReference type="InterPro" id="IPR036709">
    <property type="entry name" value="Autotransporte_beta_dom_sf"/>
</dbReference>